<dbReference type="AlphaFoldDB" id="A0A0F9TSH7"/>
<dbReference type="Pfam" id="PF18313">
    <property type="entry name" value="TLP1_add_C"/>
    <property type="match status" value="1"/>
</dbReference>
<dbReference type="InterPro" id="IPR040771">
    <property type="entry name" value="TLP1_add_C"/>
</dbReference>
<gene>
    <name evidence="5" type="ORF">LCGC14_0616050</name>
</gene>
<dbReference type="EMBL" id="LAZR01001034">
    <property type="protein sequence ID" value="KKN52086.1"/>
    <property type="molecule type" value="Genomic_DNA"/>
</dbReference>
<feature type="domain" description="Thiolase-like protein type 1 additional C-terminal" evidence="4">
    <location>
        <begin position="411"/>
        <end position="490"/>
    </location>
</feature>
<evidence type="ECO:0000256" key="2">
    <source>
        <dbReference type="ARBA" id="ARBA00022679"/>
    </source>
</evidence>
<dbReference type="PANTHER" id="PTHR18919:SF139">
    <property type="entry name" value="THIOLASE-LIKE PROTEIN TYPE 1 ADDITIONAL C-TERMINAL DOMAIN-CONTAINING PROTEIN"/>
    <property type="match status" value="1"/>
</dbReference>
<dbReference type="GO" id="GO:0016746">
    <property type="term" value="F:acyltransferase activity"/>
    <property type="evidence" value="ECO:0007669"/>
    <property type="project" value="UniProtKB-KW"/>
</dbReference>
<protein>
    <recommendedName>
        <fullName evidence="4">Thiolase-like protein type 1 additional C-terminal domain-containing protein</fullName>
    </recommendedName>
</protein>
<accession>A0A0F9TSH7</accession>
<dbReference type="Gene3D" id="2.40.50.840">
    <property type="match status" value="1"/>
</dbReference>
<comment type="similarity">
    <text evidence="1">Belongs to the thiolase-like superfamily. Thiolase family.</text>
</comment>
<proteinExistence type="inferred from homology"/>
<evidence type="ECO:0000259" key="4">
    <source>
        <dbReference type="Pfam" id="PF18313"/>
    </source>
</evidence>
<evidence type="ECO:0000256" key="1">
    <source>
        <dbReference type="ARBA" id="ARBA00010982"/>
    </source>
</evidence>
<comment type="caution">
    <text evidence="5">The sequence shown here is derived from an EMBL/GenBank/DDBJ whole genome shotgun (WGS) entry which is preliminary data.</text>
</comment>
<dbReference type="SUPFAM" id="SSF53901">
    <property type="entry name" value="Thiolase-like"/>
    <property type="match status" value="2"/>
</dbReference>
<evidence type="ECO:0000256" key="3">
    <source>
        <dbReference type="ARBA" id="ARBA00023315"/>
    </source>
</evidence>
<organism evidence="5">
    <name type="scientific">marine sediment metagenome</name>
    <dbReference type="NCBI Taxonomy" id="412755"/>
    <lineage>
        <taxon>unclassified sequences</taxon>
        <taxon>metagenomes</taxon>
        <taxon>ecological metagenomes</taxon>
    </lineage>
</organism>
<dbReference type="PANTHER" id="PTHR18919">
    <property type="entry name" value="ACETYL-COA C-ACYLTRANSFERASE"/>
    <property type="match status" value="1"/>
</dbReference>
<keyword evidence="3" id="KW-0012">Acyltransferase</keyword>
<dbReference type="InterPro" id="IPR016039">
    <property type="entry name" value="Thiolase-like"/>
</dbReference>
<keyword evidence="2" id="KW-0808">Transferase</keyword>
<name>A0A0F9TSH7_9ZZZZ</name>
<reference evidence="5" key="1">
    <citation type="journal article" date="2015" name="Nature">
        <title>Complex archaea that bridge the gap between prokaryotes and eukaryotes.</title>
        <authorList>
            <person name="Spang A."/>
            <person name="Saw J.H."/>
            <person name="Jorgensen S.L."/>
            <person name="Zaremba-Niedzwiedzka K."/>
            <person name="Martijn J."/>
            <person name="Lind A.E."/>
            <person name="van Eijk R."/>
            <person name="Schleper C."/>
            <person name="Guy L."/>
            <person name="Ettema T.J."/>
        </authorList>
    </citation>
    <scope>NUCLEOTIDE SEQUENCE</scope>
</reference>
<evidence type="ECO:0000313" key="5">
    <source>
        <dbReference type="EMBL" id="KKN52086.1"/>
    </source>
</evidence>
<sequence>MNKKIIPVIIGVAQFTQRKGTSQPLDPLRLMIKTSQKAIDDTNVNNLVDFIDAVYMVNIISWSYEDAPGELSEKLNITPKEKVYLGDGGNSPQMLINRAAKSISTGIHRIVLITGGEAGYTGSKIIKNTLPKSWPAYKSPKYMEKKIWGGIDDFEKLYGFRRAAIPYAIFESAIRTISKRSLEDHAKYLGELFTRFSKVASKNPFSWTQKYHKAEEITTPSLNNRYITYPYTKRMCANNFVDQSASVIVTSQEVAELLKIDPKHCVYLMGSADLNNIHEITRRPLLYDSPAIKESSNLALKQAGLTLDDIDKFDIYSCFPSIVEIIMRELGLKKDDPRDLTITGGLPYFGAPLSVYSLHAIVRAVEMIRDNPSLNIMVLANGGYNSGESVGIYGSQPPYIPWSVRDDTIIQQSILEKKLPLSIEKANGSLTIDAYTIMYDRLGKPKRVIVIGTLENGLRTIAITKNYIPKLLTLEKQDLVGRTFVVQYDSTVDRNILKIY</sequence>
<dbReference type="Gene3D" id="3.40.47.10">
    <property type="match status" value="1"/>
</dbReference>